<comment type="subcellular location">
    <subcellularLocation>
        <location evidence="1">Endomembrane system</location>
        <topology evidence="1">Multi-pass membrane protein</topology>
    </subcellularLocation>
</comment>
<keyword evidence="9" id="KW-1185">Reference proteome</keyword>
<evidence type="ECO:0000313" key="8">
    <source>
        <dbReference type="EMBL" id="KAB5516229.1"/>
    </source>
</evidence>
<feature type="transmembrane region" description="Helical" evidence="7">
    <location>
        <begin position="50"/>
        <end position="69"/>
    </location>
</feature>
<evidence type="ECO:0000256" key="3">
    <source>
        <dbReference type="ARBA" id="ARBA00023139"/>
    </source>
</evidence>
<evidence type="ECO:0000256" key="6">
    <source>
        <dbReference type="SAM" id="MobiDB-lite"/>
    </source>
</evidence>
<dbReference type="GO" id="GO:0019706">
    <property type="term" value="F:protein-cysteine S-palmitoyltransferase activity"/>
    <property type="evidence" value="ECO:0007669"/>
    <property type="project" value="UniProtKB-EC"/>
</dbReference>
<name>A0A5N5JAL3_9ROSI</name>
<keyword evidence="7" id="KW-0472">Membrane</keyword>
<feature type="transmembrane region" description="Helical" evidence="7">
    <location>
        <begin position="355"/>
        <end position="378"/>
    </location>
</feature>
<sequence length="557" mass="61393">MYVVPPPKGSSDAGSNGVGSSDLRVYQTWKGSNIFFLQGRFIFGPDVRSLALTTLLIVAPVAVFCIFVARKLMDDFSDDWGISIMVIAVVFTIYVSSLPFSHSHTHTHTHPHPLSLSLHTGSIQCTSTLSTLVLHVPKLFSNLLSISKITKDLMGKVSLYSTHFLKTKKVIGYGRVKDVLYLLKVGFVGLGNTSEFKHGMIAIFKDVNQELFVTIDWGISFVALSFFQHYLSNLWLCYACEAPFALILRMVNGVVKGYLVPEDLVLLLLTSGRDPGIIPRNAHPPEPDGFYGSADVGSGQTPQLRLPRVKEVEFNGMTNDLTITALGLGSVSAWKIMGSENSLIWKAMVKTPASIVLIVYTFISMWFVGGLTAFHLYLICTNQTTYENFRYRYDRRENPFYKGVVENLKEIFCSSIPPSKNDFRAKVPREPALPTQTLGRGFMSPNMGKAVGEMEMGRKTVWGDMNAMTDGEGQLADNDRLNIKDAELGDLSPDIRTTVDEAGERGGIHPRRSSWGRKSGSWEMSPEVLALAARVGESNRMGGGSSSGSLTTENQQS</sequence>
<keyword evidence="4" id="KW-0449">Lipoprotein</keyword>
<keyword evidence="3" id="KW-0564">Palmitate</keyword>
<comment type="catalytic activity">
    <reaction evidence="5">
        <text>L-cysteinyl-[protein] + hexadecanoyl-CoA = S-hexadecanoyl-L-cysteinyl-[protein] + CoA</text>
        <dbReference type="Rhea" id="RHEA:36683"/>
        <dbReference type="Rhea" id="RHEA-COMP:10131"/>
        <dbReference type="Rhea" id="RHEA-COMP:11032"/>
        <dbReference type="ChEBI" id="CHEBI:29950"/>
        <dbReference type="ChEBI" id="CHEBI:57287"/>
        <dbReference type="ChEBI" id="CHEBI:57379"/>
        <dbReference type="ChEBI" id="CHEBI:74151"/>
        <dbReference type="EC" id="2.3.1.225"/>
    </reaction>
</comment>
<dbReference type="Proteomes" id="UP000326939">
    <property type="component" value="Chromosome 17"/>
</dbReference>
<evidence type="ECO:0000256" key="1">
    <source>
        <dbReference type="ARBA" id="ARBA00004127"/>
    </source>
</evidence>
<dbReference type="EMBL" id="VDCV01000017">
    <property type="protein sequence ID" value="KAB5516229.1"/>
    <property type="molecule type" value="Genomic_DNA"/>
</dbReference>
<evidence type="ECO:0000256" key="5">
    <source>
        <dbReference type="ARBA" id="ARBA00048048"/>
    </source>
</evidence>
<dbReference type="PANTHER" id="PTHR22883:SF43">
    <property type="entry name" value="PALMITOYLTRANSFERASE APP"/>
    <property type="match status" value="1"/>
</dbReference>
<dbReference type="GO" id="GO:0005783">
    <property type="term" value="C:endoplasmic reticulum"/>
    <property type="evidence" value="ECO:0007669"/>
    <property type="project" value="TreeGrafter"/>
</dbReference>
<dbReference type="GO" id="GO:0005794">
    <property type="term" value="C:Golgi apparatus"/>
    <property type="evidence" value="ECO:0007669"/>
    <property type="project" value="TreeGrafter"/>
</dbReference>
<evidence type="ECO:0000256" key="2">
    <source>
        <dbReference type="ARBA" id="ARBA00012210"/>
    </source>
</evidence>
<dbReference type="AlphaFoldDB" id="A0A5N5JAL3"/>
<dbReference type="PANTHER" id="PTHR22883">
    <property type="entry name" value="ZINC FINGER DHHC DOMAIN CONTAINING PROTEIN"/>
    <property type="match status" value="1"/>
</dbReference>
<accession>A0A5N5JAL3</accession>
<dbReference type="EC" id="2.3.1.225" evidence="2"/>
<proteinExistence type="predicted"/>
<keyword evidence="7" id="KW-0812">Transmembrane</keyword>
<feature type="region of interest" description="Disordered" evidence="6">
    <location>
        <begin position="503"/>
        <end position="557"/>
    </location>
</feature>
<gene>
    <name evidence="8" type="ORF">DKX38_026877</name>
</gene>
<evidence type="ECO:0000256" key="7">
    <source>
        <dbReference type="SAM" id="Phobius"/>
    </source>
</evidence>
<organism evidence="8 9">
    <name type="scientific">Salix brachista</name>
    <dbReference type="NCBI Taxonomy" id="2182728"/>
    <lineage>
        <taxon>Eukaryota</taxon>
        <taxon>Viridiplantae</taxon>
        <taxon>Streptophyta</taxon>
        <taxon>Embryophyta</taxon>
        <taxon>Tracheophyta</taxon>
        <taxon>Spermatophyta</taxon>
        <taxon>Magnoliopsida</taxon>
        <taxon>eudicotyledons</taxon>
        <taxon>Gunneridae</taxon>
        <taxon>Pentapetalae</taxon>
        <taxon>rosids</taxon>
        <taxon>fabids</taxon>
        <taxon>Malpighiales</taxon>
        <taxon>Salicaceae</taxon>
        <taxon>Saliceae</taxon>
        <taxon>Salix</taxon>
    </lineage>
</organism>
<comment type="caution">
    <text evidence="8">The sequence shown here is derived from an EMBL/GenBank/DDBJ whole genome shotgun (WGS) entry which is preliminary data.</text>
</comment>
<evidence type="ECO:0000256" key="4">
    <source>
        <dbReference type="ARBA" id="ARBA00023288"/>
    </source>
</evidence>
<evidence type="ECO:0000313" key="9">
    <source>
        <dbReference type="Proteomes" id="UP000326939"/>
    </source>
</evidence>
<reference evidence="9" key="1">
    <citation type="journal article" date="2019" name="Gigascience">
        <title>De novo genome assembly of the endangered Acer yangbiense, a plant species with extremely small populations endemic to Yunnan Province, China.</title>
        <authorList>
            <person name="Yang J."/>
            <person name="Wariss H.M."/>
            <person name="Tao L."/>
            <person name="Zhang R."/>
            <person name="Yun Q."/>
            <person name="Hollingsworth P."/>
            <person name="Dao Z."/>
            <person name="Luo G."/>
            <person name="Guo H."/>
            <person name="Ma Y."/>
            <person name="Sun W."/>
        </authorList>
    </citation>
    <scope>NUCLEOTIDE SEQUENCE [LARGE SCALE GENOMIC DNA]</scope>
    <source>
        <strain evidence="9">cv. br00</strain>
    </source>
</reference>
<protein>
    <recommendedName>
        <fullName evidence="2">protein S-acyltransferase</fullName>
        <ecNumber evidence="2">2.3.1.225</ecNumber>
    </recommendedName>
</protein>
<dbReference type="InterPro" id="IPR039859">
    <property type="entry name" value="PFA4/ZDH16/20/ERF2-like"/>
</dbReference>
<dbReference type="GO" id="GO:0006612">
    <property type="term" value="P:protein targeting to membrane"/>
    <property type="evidence" value="ECO:0007669"/>
    <property type="project" value="TreeGrafter"/>
</dbReference>
<feature type="transmembrane region" description="Helical" evidence="7">
    <location>
        <begin position="81"/>
        <end position="100"/>
    </location>
</feature>
<keyword evidence="7" id="KW-1133">Transmembrane helix</keyword>